<evidence type="ECO:0000313" key="2">
    <source>
        <dbReference type="EMBL" id="SMH65376.1"/>
    </source>
</evidence>
<accession>A0A060UTT0</accession>
<protein>
    <submittedName>
        <fullName evidence="1">Uncharacterized protein</fullName>
    </submittedName>
</protein>
<keyword evidence="3" id="KW-1185">Reference proteome</keyword>
<gene>
    <name evidence="2" type="ORF">AFERRI_20158</name>
    <name evidence="1" type="ORF">AFERRI_600046</name>
</gene>
<reference evidence="1" key="1">
    <citation type="submission" date="2014-03" db="EMBL/GenBank/DDBJ databases">
        <authorList>
            <person name="Genoscope - CEA"/>
        </authorList>
    </citation>
    <scope>NUCLEOTIDE SEQUENCE [LARGE SCALE GENOMIC DNA]</scope>
    <source>
        <strain evidence="1">CF27</strain>
    </source>
</reference>
<dbReference type="Proteomes" id="UP000193925">
    <property type="component" value="Chromosome AFERRI"/>
</dbReference>
<name>A0A060UTT0_9PROT</name>
<organism evidence="1">
    <name type="scientific">Acidithiobacillus ferrivorans</name>
    <dbReference type="NCBI Taxonomy" id="160808"/>
    <lineage>
        <taxon>Bacteria</taxon>
        <taxon>Pseudomonadati</taxon>
        <taxon>Pseudomonadota</taxon>
        <taxon>Acidithiobacillia</taxon>
        <taxon>Acidithiobacillales</taxon>
        <taxon>Acidithiobacillaceae</taxon>
        <taxon>Acidithiobacillus</taxon>
    </lineage>
</organism>
<dbReference type="AlphaFoldDB" id="A0A060UTT0"/>
<evidence type="ECO:0000313" key="1">
    <source>
        <dbReference type="EMBL" id="CDQ11820.1"/>
    </source>
</evidence>
<sequence length="32" mass="3833">MSVRQENLTYYGQEPIQMRGYLIILQSPVELY</sequence>
<dbReference type="EMBL" id="CCCS020000057">
    <property type="protein sequence ID" value="CDQ11820.1"/>
    <property type="molecule type" value="Genomic_DNA"/>
</dbReference>
<proteinExistence type="predicted"/>
<reference evidence="2 3" key="3">
    <citation type="submission" date="2017-03" db="EMBL/GenBank/DDBJ databases">
        <authorList>
            <person name="Regsiter A."/>
            <person name="William W."/>
        </authorList>
    </citation>
    <scope>NUCLEOTIDE SEQUENCE [LARGE SCALE GENOMIC DNA]</scope>
    <source>
        <strain evidence="2">PRJEB5721</strain>
    </source>
</reference>
<evidence type="ECO:0000313" key="3">
    <source>
        <dbReference type="Proteomes" id="UP000193925"/>
    </source>
</evidence>
<reference evidence="1" key="2">
    <citation type="submission" date="2014-07" db="EMBL/GenBank/DDBJ databases">
        <title>Initial genome analysis of the psychrotolerant acidophile Acidithiobacillus ferrivorans CF27: insights into iron and sulfur oxidation pathways and into biofilm formation.</title>
        <authorList>
            <person name="Talla E."/>
            <person name="Hedrich S."/>
            <person name="Mangenot S."/>
            <person name="Ji B."/>
            <person name="Johnson D.B."/>
            <person name="Barbe V."/>
            <person name="Bonnefoy V."/>
        </authorList>
    </citation>
    <scope>NUCLEOTIDE SEQUENCE [LARGE SCALE GENOMIC DNA]</scope>
    <source>
        <strain evidence="1">CF27</strain>
    </source>
</reference>
<dbReference type="EMBL" id="LT841305">
    <property type="protein sequence ID" value="SMH65376.1"/>
    <property type="molecule type" value="Genomic_DNA"/>
</dbReference>